<evidence type="ECO:0000256" key="1">
    <source>
        <dbReference type="SAM" id="MobiDB-lite"/>
    </source>
</evidence>
<accession>A0AAN9E7D0</accession>
<comment type="caution">
    <text evidence="2">The sequence shown here is derived from an EMBL/GenBank/DDBJ whole genome shotgun (WGS) entry which is preliminary data.</text>
</comment>
<feature type="compositionally biased region" description="Acidic residues" evidence="1">
    <location>
        <begin position="75"/>
        <end position="88"/>
    </location>
</feature>
<name>A0AAN9E7D0_CROPI</name>
<sequence length="88" mass="10807">MIVPKEWECRERKKDKERHYGKAMVKERVCKRRMEILRDEEENDDDSRSAALVEKKRKKRLHEKEDYLADRQKEEEEIMVTEQDNVAD</sequence>
<gene>
    <name evidence="2" type="ORF">RIF29_33055</name>
</gene>
<reference evidence="2 3" key="1">
    <citation type="submission" date="2024-01" db="EMBL/GenBank/DDBJ databases">
        <title>The genomes of 5 underutilized Papilionoideae crops provide insights into root nodulation and disease resistanc.</title>
        <authorList>
            <person name="Yuan L."/>
        </authorList>
    </citation>
    <scope>NUCLEOTIDE SEQUENCE [LARGE SCALE GENOMIC DNA]</scope>
    <source>
        <strain evidence="2">ZHUSHIDOU_FW_LH</strain>
        <tissue evidence="2">Leaf</tissue>
    </source>
</reference>
<dbReference type="AlphaFoldDB" id="A0AAN9E7D0"/>
<keyword evidence="3" id="KW-1185">Reference proteome</keyword>
<evidence type="ECO:0000313" key="2">
    <source>
        <dbReference type="EMBL" id="KAK7250549.1"/>
    </source>
</evidence>
<evidence type="ECO:0000313" key="3">
    <source>
        <dbReference type="Proteomes" id="UP001372338"/>
    </source>
</evidence>
<dbReference type="PANTHER" id="PTHR47334:SF2">
    <property type="entry name" value="RNA-BINDING MOTIF PROTEIN 25"/>
    <property type="match status" value="1"/>
</dbReference>
<organism evidence="2 3">
    <name type="scientific">Crotalaria pallida</name>
    <name type="common">Smooth rattlebox</name>
    <name type="synonym">Crotalaria striata</name>
    <dbReference type="NCBI Taxonomy" id="3830"/>
    <lineage>
        <taxon>Eukaryota</taxon>
        <taxon>Viridiplantae</taxon>
        <taxon>Streptophyta</taxon>
        <taxon>Embryophyta</taxon>
        <taxon>Tracheophyta</taxon>
        <taxon>Spermatophyta</taxon>
        <taxon>Magnoliopsida</taxon>
        <taxon>eudicotyledons</taxon>
        <taxon>Gunneridae</taxon>
        <taxon>Pentapetalae</taxon>
        <taxon>rosids</taxon>
        <taxon>fabids</taxon>
        <taxon>Fabales</taxon>
        <taxon>Fabaceae</taxon>
        <taxon>Papilionoideae</taxon>
        <taxon>50 kb inversion clade</taxon>
        <taxon>genistoids sensu lato</taxon>
        <taxon>core genistoids</taxon>
        <taxon>Crotalarieae</taxon>
        <taxon>Crotalaria</taxon>
    </lineage>
</organism>
<dbReference type="InterPro" id="IPR053294">
    <property type="entry name" value="RBM_PWI_domain"/>
</dbReference>
<feature type="region of interest" description="Disordered" evidence="1">
    <location>
        <begin position="68"/>
        <end position="88"/>
    </location>
</feature>
<dbReference type="PANTHER" id="PTHR47334">
    <property type="entry name" value="SPLICING FACTOR PWI DOMAIN-CONTAINING PROTEIN / RNA RECOGNITION MOTIF (RRM)-CONTAINING PROTEIN"/>
    <property type="match status" value="1"/>
</dbReference>
<proteinExistence type="predicted"/>
<dbReference type="EMBL" id="JAYWIO010000007">
    <property type="protein sequence ID" value="KAK7250549.1"/>
    <property type="molecule type" value="Genomic_DNA"/>
</dbReference>
<protein>
    <submittedName>
        <fullName evidence="2">Uncharacterized protein</fullName>
    </submittedName>
</protein>
<dbReference type="Proteomes" id="UP001372338">
    <property type="component" value="Unassembled WGS sequence"/>
</dbReference>